<proteinExistence type="inferred from homology"/>
<dbReference type="AlphaFoldDB" id="A0A1Q5PUU4"/>
<evidence type="ECO:0000256" key="1">
    <source>
        <dbReference type="ARBA" id="ARBA00000757"/>
    </source>
</evidence>
<comment type="caution">
    <text evidence="10">The sequence shown here is derived from an EMBL/GenBank/DDBJ whole genome shotgun (WGS) entry which is preliminary data.</text>
</comment>
<evidence type="ECO:0000313" key="11">
    <source>
        <dbReference type="Proteomes" id="UP000185612"/>
    </source>
</evidence>
<evidence type="ECO:0000256" key="2">
    <source>
        <dbReference type="ARBA" id="ARBA00010772"/>
    </source>
</evidence>
<evidence type="ECO:0000256" key="4">
    <source>
        <dbReference type="ARBA" id="ARBA00022723"/>
    </source>
</evidence>
<dbReference type="CDD" id="cd07011">
    <property type="entry name" value="cupin_PMI_type_I_N"/>
    <property type="match status" value="1"/>
</dbReference>
<feature type="binding site" evidence="8">
    <location>
        <position position="104"/>
    </location>
    <ligand>
        <name>Zn(2+)</name>
        <dbReference type="ChEBI" id="CHEBI:29105"/>
    </ligand>
</feature>
<evidence type="ECO:0000313" key="10">
    <source>
        <dbReference type="EMBL" id="OKL51338.1"/>
    </source>
</evidence>
<comment type="cofactor">
    <cofactor evidence="8">
        <name>Zn(2+)</name>
        <dbReference type="ChEBI" id="CHEBI:29105"/>
    </cofactor>
    <text evidence="8">Binds 1 zinc ion per subunit.</text>
</comment>
<dbReference type="STRING" id="52770.BSZ40_08515"/>
<organism evidence="10 11">
    <name type="scientific">Buchananella hordeovulneris</name>
    <dbReference type="NCBI Taxonomy" id="52770"/>
    <lineage>
        <taxon>Bacteria</taxon>
        <taxon>Bacillati</taxon>
        <taxon>Actinomycetota</taxon>
        <taxon>Actinomycetes</taxon>
        <taxon>Actinomycetales</taxon>
        <taxon>Actinomycetaceae</taxon>
        <taxon>Buchananella</taxon>
    </lineage>
</organism>
<dbReference type="NCBIfam" id="TIGR00218">
    <property type="entry name" value="manA"/>
    <property type="match status" value="1"/>
</dbReference>
<evidence type="ECO:0000259" key="9">
    <source>
        <dbReference type="Pfam" id="PF20511"/>
    </source>
</evidence>
<dbReference type="Gene3D" id="2.60.120.10">
    <property type="entry name" value="Jelly Rolls"/>
    <property type="match status" value="2"/>
</dbReference>
<dbReference type="InterPro" id="IPR046457">
    <property type="entry name" value="PMI_typeI_cat"/>
</dbReference>
<dbReference type="EMBL" id="MQVS01000008">
    <property type="protein sequence ID" value="OKL51338.1"/>
    <property type="molecule type" value="Genomic_DNA"/>
</dbReference>
<feature type="active site" evidence="7">
    <location>
        <position position="288"/>
    </location>
</feature>
<feature type="binding site" evidence="8">
    <location>
        <position position="269"/>
    </location>
    <ligand>
        <name>Zn(2+)</name>
        <dbReference type="ChEBI" id="CHEBI:29105"/>
    </ligand>
</feature>
<accession>A0A1Q5PUU4</accession>
<dbReference type="InterPro" id="IPR018050">
    <property type="entry name" value="Pmannose_isomerase-type1_CS"/>
</dbReference>
<keyword evidence="5 8" id="KW-0862">Zinc</keyword>
<dbReference type="Gene3D" id="1.10.441.10">
    <property type="entry name" value="Phosphomannose Isomerase, domain 2"/>
    <property type="match status" value="1"/>
</dbReference>
<keyword evidence="11" id="KW-1185">Reference proteome</keyword>
<dbReference type="GO" id="GO:0005975">
    <property type="term" value="P:carbohydrate metabolic process"/>
    <property type="evidence" value="ECO:0007669"/>
    <property type="project" value="InterPro"/>
</dbReference>
<dbReference type="PANTHER" id="PTHR10309">
    <property type="entry name" value="MANNOSE-6-PHOSPHATE ISOMERASE"/>
    <property type="match status" value="1"/>
</dbReference>
<dbReference type="InterPro" id="IPR016305">
    <property type="entry name" value="Mannose-6-P_Isomerase"/>
</dbReference>
<protein>
    <recommendedName>
        <fullName evidence="3">mannose-6-phosphate isomerase</fullName>
        <ecNumber evidence="3">5.3.1.8</ecNumber>
    </recommendedName>
</protein>
<dbReference type="FunCoup" id="A0A1Q5PUU4">
    <property type="interactions" value="252"/>
</dbReference>
<dbReference type="SUPFAM" id="SSF51182">
    <property type="entry name" value="RmlC-like cupins"/>
    <property type="match status" value="1"/>
</dbReference>
<dbReference type="InterPro" id="IPR011051">
    <property type="entry name" value="RmlC_Cupin_sf"/>
</dbReference>
<evidence type="ECO:0000256" key="6">
    <source>
        <dbReference type="ARBA" id="ARBA00023235"/>
    </source>
</evidence>
<dbReference type="RefSeq" id="WP_073825250.1">
    <property type="nucleotide sequence ID" value="NZ_MQVS01000008.1"/>
</dbReference>
<dbReference type="PROSITE" id="PS00965">
    <property type="entry name" value="PMI_I_1"/>
    <property type="match status" value="1"/>
</dbReference>
<evidence type="ECO:0000256" key="7">
    <source>
        <dbReference type="PIRSR" id="PIRSR001480-1"/>
    </source>
</evidence>
<comment type="similarity">
    <text evidence="2">Belongs to the mannose-6-phosphate isomerase type 1 family.</text>
</comment>
<dbReference type="Pfam" id="PF20511">
    <property type="entry name" value="PMI_typeI_cat"/>
    <property type="match status" value="1"/>
</dbReference>
<comment type="catalytic activity">
    <reaction evidence="1">
        <text>D-mannose 6-phosphate = D-fructose 6-phosphate</text>
        <dbReference type="Rhea" id="RHEA:12356"/>
        <dbReference type="ChEBI" id="CHEBI:58735"/>
        <dbReference type="ChEBI" id="CHEBI:61527"/>
        <dbReference type="EC" id="5.3.1.8"/>
    </reaction>
</comment>
<gene>
    <name evidence="10" type="ORF">BSZ40_08515</name>
</gene>
<evidence type="ECO:0000256" key="5">
    <source>
        <dbReference type="ARBA" id="ARBA00022833"/>
    </source>
</evidence>
<keyword evidence="4 8" id="KW-0479">Metal-binding</keyword>
<dbReference type="PANTHER" id="PTHR10309:SF0">
    <property type="entry name" value="MANNOSE-6-PHOSPHATE ISOMERASE"/>
    <property type="match status" value="1"/>
</dbReference>
<evidence type="ECO:0000256" key="3">
    <source>
        <dbReference type="ARBA" id="ARBA00011956"/>
    </source>
</evidence>
<dbReference type="GO" id="GO:0008270">
    <property type="term" value="F:zinc ion binding"/>
    <property type="evidence" value="ECO:0007669"/>
    <property type="project" value="InterPro"/>
</dbReference>
<keyword evidence="6 10" id="KW-0413">Isomerase</keyword>
<dbReference type="PRINTS" id="PR00714">
    <property type="entry name" value="MAN6PISMRASE"/>
</dbReference>
<reference evidence="11" key="1">
    <citation type="submission" date="2016-12" db="EMBL/GenBank/DDBJ databases">
        <authorList>
            <person name="Meng X."/>
        </authorList>
    </citation>
    <scope>NUCLEOTIDE SEQUENCE [LARGE SCALE GENOMIC DNA]</scope>
    <source>
        <strain evidence="11">DSM 20732</strain>
    </source>
</reference>
<dbReference type="GO" id="GO:0004476">
    <property type="term" value="F:mannose-6-phosphate isomerase activity"/>
    <property type="evidence" value="ECO:0007669"/>
    <property type="project" value="UniProtKB-EC"/>
</dbReference>
<dbReference type="InterPro" id="IPR001250">
    <property type="entry name" value="Man6P_Isoase-1"/>
</dbReference>
<evidence type="ECO:0000256" key="8">
    <source>
        <dbReference type="PIRSR" id="PIRSR001480-2"/>
    </source>
</evidence>
<feature type="binding site" evidence="8">
    <location>
        <position position="102"/>
    </location>
    <ligand>
        <name>Zn(2+)</name>
        <dbReference type="ChEBI" id="CHEBI:29105"/>
    </ligand>
</feature>
<dbReference type="EC" id="5.3.1.8" evidence="3"/>
<feature type="binding site" evidence="8">
    <location>
        <position position="139"/>
    </location>
    <ligand>
        <name>Zn(2+)</name>
        <dbReference type="ChEBI" id="CHEBI:29105"/>
    </ligand>
</feature>
<dbReference type="Proteomes" id="UP000185612">
    <property type="component" value="Unassembled WGS sequence"/>
</dbReference>
<sequence>MLDTGSGPAVLRLTGAQQRYDWGSRTAIPKFLGTPATTEPLAEVWFGAHPRGVCRLETGASLADAITALPDAALGPLVEKRFGRRLPYLLKIIAPAAPLSLQVHPSRDRAAARYDDEDQRGITLQDPRRNYHDKNHKPEMLLALTDFEALSGFRAPRRAAELLADLADPLATKLAAILATGTNGTGLRDAFAHLMRPETRPGPQAVQHFVQEVAKRLAAGQSPSLRADTIVGRLAERYPSDPGVVASILLNPVSLRRGEALYVPAGTVHAYLSGLGVEIMADSDNVLRAGLTSKHVDVPEMLSCVEAKAAPPVRIAPEHITAHTRVYFAPVDDFELSVTDTRNEACTIPGRGPRILLCTEGHLVASTAASGTLPLARGQAAFVPAAAGPVTVAGLGTVVQAGVP</sequence>
<dbReference type="GO" id="GO:0005829">
    <property type="term" value="C:cytosol"/>
    <property type="evidence" value="ECO:0007669"/>
    <property type="project" value="TreeGrafter"/>
</dbReference>
<feature type="domain" description="Phosphomannose isomerase type I catalytic" evidence="9">
    <location>
        <begin position="10"/>
        <end position="154"/>
    </location>
</feature>
<dbReference type="PIRSF" id="PIRSF001480">
    <property type="entry name" value="Mannose-6-phosphate_isomerase"/>
    <property type="match status" value="1"/>
</dbReference>
<dbReference type="InterPro" id="IPR014710">
    <property type="entry name" value="RmlC-like_jellyroll"/>
</dbReference>
<dbReference type="OrthoDB" id="9792649at2"/>
<dbReference type="InParanoid" id="A0A1Q5PUU4"/>
<name>A0A1Q5PUU4_9ACTO</name>
<dbReference type="GO" id="GO:0009298">
    <property type="term" value="P:GDP-mannose biosynthetic process"/>
    <property type="evidence" value="ECO:0007669"/>
    <property type="project" value="InterPro"/>
</dbReference>